<dbReference type="RefSeq" id="WP_010770119.1">
    <property type="nucleotide sequence ID" value="NZ_ASWE01000001.1"/>
</dbReference>
<dbReference type="OrthoDB" id="9784297at2"/>
<dbReference type="InterPro" id="IPR051396">
    <property type="entry name" value="Bact_Antivir_Def_Nuclease"/>
</dbReference>
<dbReference type="InterPro" id="IPR041685">
    <property type="entry name" value="AAA_GajA/Old/RecF-like"/>
</dbReference>
<dbReference type="PANTHER" id="PTHR43581:SF4">
    <property type="entry name" value="ATP_GTP PHOSPHATASE"/>
    <property type="match status" value="1"/>
</dbReference>
<reference evidence="2 3" key="1">
    <citation type="submission" date="2013-02" db="EMBL/GenBank/DDBJ databases">
        <title>The Genome Sequence of Enterococcus phoeniculicola BAA-412.</title>
        <authorList>
            <consortium name="The Broad Institute Genome Sequencing Platform"/>
            <consortium name="The Broad Institute Genome Sequencing Center for Infectious Disease"/>
            <person name="Earl A.M."/>
            <person name="Gilmore M.S."/>
            <person name="Lebreton F."/>
            <person name="Walker B."/>
            <person name="Young S.K."/>
            <person name="Zeng Q."/>
            <person name="Gargeya S."/>
            <person name="Fitzgerald M."/>
            <person name="Haas B."/>
            <person name="Abouelleil A."/>
            <person name="Alvarado L."/>
            <person name="Arachchi H.M."/>
            <person name="Berlin A.M."/>
            <person name="Chapman S.B."/>
            <person name="Dewar J."/>
            <person name="Goldberg J."/>
            <person name="Griggs A."/>
            <person name="Gujja S."/>
            <person name="Hansen M."/>
            <person name="Howarth C."/>
            <person name="Imamovic A."/>
            <person name="Larimer J."/>
            <person name="McCowan C."/>
            <person name="Murphy C."/>
            <person name="Neiman D."/>
            <person name="Pearson M."/>
            <person name="Priest M."/>
            <person name="Roberts A."/>
            <person name="Saif S."/>
            <person name="Shea T."/>
            <person name="Sisk P."/>
            <person name="Sykes S."/>
            <person name="Wortman J."/>
            <person name="Nusbaum C."/>
            <person name="Birren B."/>
        </authorList>
    </citation>
    <scope>NUCLEOTIDE SEQUENCE [LARGE SCALE GENOMIC DNA]</scope>
    <source>
        <strain evidence="2 3">ATCC BAA-412</strain>
    </source>
</reference>
<dbReference type="Pfam" id="PF13175">
    <property type="entry name" value="AAA_15"/>
    <property type="match status" value="1"/>
</dbReference>
<organism evidence="2 3">
    <name type="scientific">Enterococcus phoeniculicola ATCC BAA-412</name>
    <dbReference type="NCBI Taxonomy" id="1158610"/>
    <lineage>
        <taxon>Bacteria</taxon>
        <taxon>Bacillati</taxon>
        <taxon>Bacillota</taxon>
        <taxon>Bacilli</taxon>
        <taxon>Lactobacillales</taxon>
        <taxon>Enterococcaceae</taxon>
        <taxon>Enterococcus</taxon>
    </lineage>
</organism>
<dbReference type="PANTHER" id="PTHR43581">
    <property type="entry name" value="ATP/GTP PHOSPHATASE"/>
    <property type="match status" value="1"/>
</dbReference>
<accession>R3TJ76</accession>
<dbReference type="EMBL" id="AJAT01000022">
    <property type="protein sequence ID" value="EOL41158.1"/>
    <property type="molecule type" value="Genomic_DNA"/>
</dbReference>
<comment type="caution">
    <text evidence="2">The sequence shown here is derived from an EMBL/GenBank/DDBJ whole genome shotgun (WGS) entry which is preliminary data.</text>
</comment>
<keyword evidence="3" id="KW-1185">Reference proteome</keyword>
<feature type="domain" description="AAA+ ATPase" evidence="1">
    <location>
        <begin position="35"/>
        <end position="239"/>
    </location>
</feature>
<dbReference type="InterPro" id="IPR027417">
    <property type="entry name" value="P-loop_NTPase"/>
</dbReference>
<dbReference type="eggNOG" id="COG3910">
    <property type="taxonomic scope" value="Bacteria"/>
</dbReference>
<dbReference type="STRING" id="154621.RV11_GL001784"/>
<dbReference type="SMART" id="SM00382">
    <property type="entry name" value="AAA"/>
    <property type="match status" value="1"/>
</dbReference>
<dbReference type="AlphaFoldDB" id="R3TJ76"/>
<gene>
    <name evidence="2" type="ORF">UC3_03489</name>
</gene>
<proteinExistence type="predicted"/>
<dbReference type="SUPFAM" id="SSF52540">
    <property type="entry name" value="P-loop containing nucleoside triphosphate hydrolases"/>
    <property type="match status" value="1"/>
</dbReference>
<protein>
    <recommendedName>
        <fullName evidence="1">AAA+ ATPase domain-containing protein</fullName>
    </recommendedName>
</protein>
<evidence type="ECO:0000313" key="3">
    <source>
        <dbReference type="Proteomes" id="UP000013785"/>
    </source>
</evidence>
<name>R3TJ76_9ENTE</name>
<evidence type="ECO:0000313" key="2">
    <source>
        <dbReference type="EMBL" id="EOL41158.1"/>
    </source>
</evidence>
<dbReference type="HOGENOM" id="CLU_079631_1_0_9"/>
<dbReference type="Gene3D" id="3.40.50.300">
    <property type="entry name" value="P-loop containing nucleotide triphosphate hydrolases"/>
    <property type="match status" value="1"/>
</dbReference>
<evidence type="ECO:0000259" key="1">
    <source>
        <dbReference type="SMART" id="SM00382"/>
    </source>
</evidence>
<dbReference type="InterPro" id="IPR003593">
    <property type="entry name" value="AAA+_ATPase"/>
</dbReference>
<dbReference type="PATRIC" id="fig|1158610.3.peg.3486"/>
<dbReference type="Proteomes" id="UP000013785">
    <property type="component" value="Unassembled WGS sequence"/>
</dbReference>
<sequence>MNYIRSIQLSSETVGNPNLYPYNVFRGKTGEHFLLDTITMFYGGNGSGKSTLLNLLALKLGIKGAEMPHFSKFVNQYLLELKVFFEEVEEGPYLRTLSEDSYYIKSEDILYEIKKIQQEAILAEGYLYKKKQLGMTNEQIKKHKNSYQMKQQIERILFAQEKYSNGETAMQVFEEYIVPGGLYLLDEPEASLSPKKQLELAAKITEAARFFDCQFLISTHSPLLLGELEGTIYDMDQKNMLPKKWTELENIRVMAEFFSENWKAF</sequence>